<dbReference type="CDD" id="cd02440">
    <property type="entry name" value="AdoMet_MTases"/>
    <property type="match status" value="1"/>
</dbReference>
<feature type="region of interest" description="Disordered" evidence="1">
    <location>
        <begin position="37"/>
        <end position="79"/>
    </location>
</feature>
<dbReference type="GO" id="GO:0008168">
    <property type="term" value="F:methyltransferase activity"/>
    <property type="evidence" value="ECO:0007669"/>
    <property type="project" value="UniProtKB-KW"/>
</dbReference>
<protein>
    <submittedName>
        <fullName evidence="3">Methyltransferase domain-containing protein</fullName>
    </submittedName>
</protein>
<dbReference type="EMBL" id="JBHSRJ010000002">
    <property type="protein sequence ID" value="MFC6042191.1"/>
    <property type="molecule type" value="Genomic_DNA"/>
</dbReference>
<evidence type="ECO:0000259" key="2">
    <source>
        <dbReference type="Pfam" id="PF13847"/>
    </source>
</evidence>
<keyword evidence="3" id="KW-0808">Transferase</keyword>
<accession>A0ABW1LF97</accession>
<evidence type="ECO:0000313" key="4">
    <source>
        <dbReference type="Proteomes" id="UP001596135"/>
    </source>
</evidence>
<gene>
    <name evidence="3" type="ORF">ACFPYL_03860</name>
</gene>
<dbReference type="RefSeq" id="WP_379150520.1">
    <property type="nucleotide sequence ID" value="NZ_JBHSRJ010000002.1"/>
</dbReference>
<dbReference type="InterPro" id="IPR025714">
    <property type="entry name" value="Methyltranfer_dom"/>
</dbReference>
<proteinExistence type="predicted"/>
<feature type="compositionally biased region" description="Basic and acidic residues" evidence="1">
    <location>
        <begin position="62"/>
        <end position="79"/>
    </location>
</feature>
<comment type="caution">
    <text evidence="3">The sequence shown here is derived from an EMBL/GenBank/DDBJ whole genome shotgun (WGS) entry which is preliminary data.</text>
</comment>
<organism evidence="3 4">
    <name type="scientific">Nocardioides hankookensis</name>
    <dbReference type="NCBI Taxonomy" id="443157"/>
    <lineage>
        <taxon>Bacteria</taxon>
        <taxon>Bacillati</taxon>
        <taxon>Actinomycetota</taxon>
        <taxon>Actinomycetes</taxon>
        <taxon>Propionibacteriales</taxon>
        <taxon>Nocardioidaceae</taxon>
        <taxon>Nocardioides</taxon>
    </lineage>
</organism>
<dbReference type="Pfam" id="PF13847">
    <property type="entry name" value="Methyltransf_31"/>
    <property type="match status" value="1"/>
</dbReference>
<name>A0ABW1LF97_9ACTN</name>
<dbReference type="InterPro" id="IPR029063">
    <property type="entry name" value="SAM-dependent_MTases_sf"/>
</dbReference>
<dbReference type="Proteomes" id="UP001596135">
    <property type="component" value="Unassembled WGS sequence"/>
</dbReference>
<sequence length="551" mass="61302">MEHFSQTLLTGWVSVPADAAPTRVRLMVGPVEVCSTYATPGGAMSGSTGGDAPRRRQAAGPGRRDPMLPGPKGDRRNSRAEVRTFSFRLRDIWDYCGPATRIRVVVDGQPLPINQHGMFLRPRQKGAHTPADLRAKLESGHVLGQWGRLQLSKRLDTEWQQAVLSLYERVRRVLHAELGYDAFVIYGTLLGAVRDGGYIGHDVDFDAAYVSRSRTGPEAAEEFTRIALVLVEDGLRIEAFPACLHIVDPDNDVHRIDLFHTYFDEQGLLRFPFGVAGSTDFPESRWAGTGEIDLPGGQALAPRDPELLIAHLYGEDWRLPKPGFNWDLDRTSAAVDGRLSVEQRTKVYWADFYARTEYTTGSTFFEFMSTRGGTPDTVVDIGCGDGRDSCAFGTTGRTVLGLDQSPVGIEHARRRARDLGLERVDFRTCDVSSIDDLGAALGEVRDPSGAPTLFYLRFFLHAIHEPVQAALLDAINEHARPGDMFAAEFRTDQDAHNAKVHTKHYRRFQNGAEFVADLRRRGWVVEHEEERAGLSPYGEEDPVLMRVVARC</sequence>
<dbReference type="SUPFAM" id="SSF53335">
    <property type="entry name" value="S-adenosyl-L-methionine-dependent methyltransferases"/>
    <property type="match status" value="1"/>
</dbReference>
<keyword evidence="3" id="KW-0489">Methyltransferase</keyword>
<feature type="domain" description="Methyltransferase" evidence="2">
    <location>
        <begin position="377"/>
        <end position="435"/>
    </location>
</feature>
<keyword evidence="4" id="KW-1185">Reference proteome</keyword>
<evidence type="ECO:0000313" key="3">
    <source>
        <dbReference type="EMBL" id="MFC6042191.1"/>
    </source>
</evidence>
<dbReference type="GO" id="GO:0032259">
    <property type="term" value="P:methylation"/>
    <property type="evidence" value="ECO:0007669"/>
    <property type="project" value="UniProtKB-KW"/>
</dbReference>
<evidence type="ECO:0000256" key="1">
    <source>
        <dbReference type="SAM" id="MobiDB-lite"/>
    </source>
</evidence>
<reference evidence="4" key="1">
    <citation type="journal article" date="2019" name="Int. J. Syst. Evol. Microbiol.">
        <title>The Global Catalogue of Microorganisms (GCM) 10K type strain sequencing project: providing services to taxonomists for standard genome sequencing and annotation.</title>
        <authorList>
            <consortium name="The Broad Institute Genomics Platform"/>
            <consortium name="The Broad Institute Genome Sequencing Center for Infectious Disease"/>
            <person name="Wu L."/>
            <person name="Ma J."/>
        </authorList>
    </citation>
    <scope>NUCLEOTIDE SEQUENCE [LARGE SCALE GENOMIC DNA]</scope>
    <source>
        <strain evidence="4">CCUG 54522</strain>
    </source>
</reference>
<dbReference type="Gene3D" id="3.40.50.150">
    <property type="entry name" value="Vaccinia Virus protein VP39"/>
    <property type="match status" value="1"/>
</dbReference>